<dbReference type="RefSeq" id="XP_014255757.1">
    <property type="nucleotide sequence ID" value="XM_014400271.2"/>
</dbReference>
<dbReference type="GeneID" id="106670177"/>
<keyword evidence="4" id="KW-1185">Reference proteome</keyword>
<feature type="coiled-coil region" evidence="1">
    <location>
        <begin position="282"/>
        <end position="309"/>
    </location>
</feature>
<dbReference type="KEGG" id="clec:106670177"/>
<dbReference type="AlphaFoldDB" id="A0A8I6S0I1"/>
<accession>A0A8I6S0I1</accession>
<feature type="compositionally biased region" description="Basic and acidic residues" evidence="2">
    <location>
        <begin position="25"/>
        <end position="39"/>
    </location>
</feature>
<feature type="compositionally biased region" description="Basic and acidic residues" evidence="2">
    <location>
        <begin position="94"/>
        <end position="131"/>
    </location>
</feature>
<protein>
    <submittedName>
        <fullName evidence="3">Uncharacterized protein</fullName>
    </submittedName>
</protein>
<feature type="compositionally biased region" description="Low complexity" evidence="2">
    <location>
        <begin position="256"/>
        <end position="271"/>
    </location>
</feature>
<dbReference type="Proteomes" id="UP000494040">
    <property type="component" value="Unassembled WGS sequence"/>
</dbReference>
<evidence type="ECO:0000313" key="3">
    <source>
        <dbReference type="EnsemblMetazoa" id="XP_014255757.1"/>
    </source>
</evidence>
<sequence length="668" mass="75262">MGLKRPKGETLAEIRARDAARKREFAEKLKNRPSVRGDTDPSSARADAEACAALKRPKGETLAELKARDAERKRELNEKLKNRQPVSTCPRPYSADEDRPDTAGRKRPRETLSDLKKREAERKRELAEKLKSRPSVQAAATGSAEPCKRPTSERRGETLAELQARDRERKKELQALKKVKSKLGTLDYKPREAKPRGETLAELKRKNLEMKKRLKEKVASRTPPHLRAKKREDVAPRPATTGARPRTASQTAQCVRPKTTTGPGSRPRTGKSPTRQFDASVSRAEQDEIIRLRAEIEDLKQMLADVKQEACLMPPGEAPPRPTYMAQQRELTDPTFEGTRYLLETAYKSFGRIEAMCPNFLNDDVKRAAKVLIGLAAGFVPGTPYHSLYKRALKEGRSEPVDSQSMLPEQIVLRPGDVDPNATTIVKVTGSGDVEETCGPSEEHMVKVVQARPSPYSTQQANSLAGIQESVALPTLPEEDEDEMTTELRELLENLRPPADDRGTKELREVVGTIRAPKWEDNREYGLGRPISPLRDFETEEGNIVCMKPQTPESERKRRRHKQAMRERDLEKLERQKKASLIRMRRELWAKAGAVPPGLEEEYEVDEEGRVRVENLMRPVPPPDDNLIDFGPYGEELVQNVVPRSRFARQLGLEGEGQGADLCLGDRY</sequence>
<feature type="compositionally biased region" description="Basic and acidic residues" evidence="2">
    <location>
        <begin position="188"/>
        <end position="219"/>
    </location>
</feature>
<dbReference type="EnsemblMetazoa" id="XM_014400271.2">
    <property type="protein sequence ID" value="XP_014255757.1"/>
    <property type="gene ID" value="LOC106670177"/>
</dbReference>
<evidence type="ECO:0000313" key="4">
    <source>
        <dbReference type="Proteomes" id="UP000494040"/>
    </source>
</evidence>
<evidence type="ECO:0000256" key="2">
    <source>
        <dbReference type="SAM" id="MobiDB-lite"/>
    </source>
</evidence>
<proteinExistence type="predicted"/>
<evidence type="ECO:0000256" key="1">
    <source>
        <dbReference type="SAM" id="Coils"/>
    </source>
</evidence>
<reference evidence="3" key="1">
    <citation type="submission" date="2022-01" db="UniProtKB">
        <authorList>
            <consortium name="EnsemblMetazoa"/>
        </authorList>
    </citation>
    <scope>IDENTIFICATION</scope>
</reference>
<feature type="region of interest" description="Disordered" evidence="2">
    <location>
        <begin position="25"/>
        <end position="282"/>
    </location>
</feature>
<organism evidence="3 4">
    <name type="scientific">Cimex lectularius</name>
    <name type="common">Bed bug</name>
    <name type="synonym">Acanthia lectularia</name>
    <dbReference type="NCBI Taxonomy" id="79782"/>
    <lineage>
        <taxon>Eukaryota</taxon>
        <taxon>Metazoa</taxon>
        <taxon>Ecdysozoa</taxon>
        <taxon>Arthropoda</taxon>
        <taxon>Hexapoda</taxon>
        <taxon>Insecta</taxon>
        <taxon>Pterygota</taxon>
        <taxon>Neoptera</taxon>
        <taxon>Paraneoptera</taxon>
        <taxon>Hemiptera</taxon>
        <taxon>Heteroptera</taxon>
        <taxon>Panheteroptera</taxon>
        <taxon>Cimicomorpha</taxon>
        <taxon>Cimicidae</taxon>
        <taxon>Cimex</taxon>
    </lineage>
</organism>
<feature type="compositionally biased region" description="Basic and acidic residues" evidence="2">
    <location>
        <begin position="57"/>
        <end position="81"/>
    </location>
</feature>
<name>A0A8I6S0I1_CIMLE</name>
<feature type="region of interest" description="Disordered" evidence="2">
    <location>
        <begin position="550"/>
        <end position="570"/>
    </location>
</feature>
<keyword evidence="1" id="KW-0175">Coiled coil</keyword>
<dbReference type="OrthoDB" id="10593215at2759"/>
<feature type="compositionally biased region" description="Basic and acidic residues" evidence="2">
    <location>
        <begin position="146"/>
        <end position="175"/>
    </location>
</feature>